<dbReference type="Proteomes" id="UP000887226">
    <property type="component" value="Unassembled WGS sequence"/>
</dbReference>
<sequence length="856" mass="92295">MVAVKKPGDSTNGVTKQKAQQNMSFQGKYMAAAAGNKSDGKQNGNATGLRTDSSISGARPGQERTLQRWVSDAPENTDGSLESLIPRSGAAAPWDQFAEHDRRFGTKSTFDEEIYTTPLNRNAPNYKQRDAEAARVEREILRSSTANSHVLEERISDNLSKDNNGDEEDKYSGVRRQDFPPSSSANKYTPPARRAPTGLPTVLGAPVDPAIISTQKPSTAKEVKPSPSPKPAAKSDAPTPPAATTAEASASVETKPKATIHTPTTSITRTASPAAKPEGVPNHTATVEKDVTAAFKTFATQQRKDVDRLRNAKLRNDREVKLNELKKFADSFKLDTPVPSDLVSIIAKDPAKQKEIQEKAKRNAEQATASPAPPITTPGSGSDANAAPRPAVASHGSSPSSALNNRQANARGQNILGQAASQSLRNDRPSPNQQLHQNRNQPRTLNQQLQAHAKQFSQPQMPIPIPEQRLPPTGPSDPNFSRRSSGVASNQGRLNPSISEFRPSVHAAAFTPSTHASSGSSPRAVPVEPPVVVRKSLLSRKPVPASERPSVKGKFNALRHILSEKPPPGKDWKGTGGIKPAYETSLIHKAPTEYDPQDHIIYKTYQQFFDAAPYPAQAMSPTPAQIVPQFALAHQHQLPPHLQQNVNMAPRPSPRQMPMAMHSQHAPNGSFNGDDHRMVPSHSAQSFASPRMQTGSFAASPSMNGQAQMAYNPQMMQMPGQAPPMQGYRSMSQNNHFMPPQQQGMPQMIMQNPNQGFMNSGGMAPGPHMMYPQGNQFMGSNGQPPMAGPNGYPSPARGGAPMMMNQGSQQGHQNQMYGRQLGNGMGPSLAVQKFPRLTAGLKPVVCCMACSITNVF</sequence>
<dbReference type="GO" id="GO:0010494">
    <property type="term" value="C:cytoplasmic stress granule"/>
    <property type="evidence" value="ECO:0007669"/>
    <property type="project" value="TreeGrafter"/>
</dbReference>
<proteinExistence type="predicted"/>
<evidence type="ECO:0000313" key="3">
    <source>
        <dbReference type="EMBL" id="KAG9241938.1"/>
    </source>
</evidence>
<dbReference type="GO" id="GO:0034063">
    <property type="term" value="P:stress granule assembly"/>
    <property type="evidence" value="ECO:0007669"/>
    <property type="project" value="TreeGrafter"/>
</dbReference>
<dbReference type="OrthoDB" id="2275718at2759"/>
<dbReference type="InterPro" id="IPR009604">
    <property type="entry name" value="LsmAD_domain"/>
</dbReference>
<feature type="region of interest" description="Disordered" evidence="1">
    <location>
        <begin position="651"/>
        <end position="675"/>
    </location>
</feature>
<feature type="region of interest" description="Disordered" evidence="1">
    <location>
        <begin position="1"/>
        <end position="286"/>
    </location>
</feature>
<organism evidence="3 4">
    <name type="scientific">Calycina marina</name>
    <dbReference type="NCBI Taxonomy" id="1763456"/>
    <lineage>
        <taxon>Eukaryota</taxon>
        <taxon>Fungi</taxon>
        <taxon>Dikarya</taxon>
        <taxon>Ascomycota</taxon>
        <taxon>Pezizomycotina</taxon>
        <taxon>Leotiomycetes</taxon>
        <taxon>Helotiales</taxon>
        <taxon>Pezizellaceae</taxon>
        <taxon>Calycina</taxon>
    </lineage>
</organism>
<dbReference type="EMBL" id="MU254136">
    <property type="protein sequence ID" value="KAG9241938.1"/>
    <property type="molecule type" value="Genomic_DNA"/>
</dbReference>
<gene>
    <name evidence="3" type="ORF">BJ878DRAFT_202030</name>
</gene>
<feature type="compositionally biased region" description="Basic and acidic residues" evidence="1">
    <location>
        <begin position="150"/>
        <end position="178"/>
    </location>
</feature>
<name>A0A9P7YZC2_9HELO</name>
<evidence type="ECO:0000313" key="4">
    <source>
        <dbReference type="Proteomes" id="UP000887226"/>
    </source>
</evidence>
<feature type="domain" description="LsmAD" evidence="2">
    <location>
        <begin position="104"/>
        <end position="177"/>
    </location>
</feature>
<protein>
    <recommendedName>
        <fullName evidence="2">LsmAD domain-containing protein</fullName>
    </recommendedName>
</protein>
<comment type="caution">
    <text evidence="3">The sequence shown here is derived from an EMBL/GenBank/DDBJ whole genome shotgun (WGS) entry which is preliminary data.</text>
</comment>
<feature type="region of interest" description="Disordered" evidence="1">
    <location>
        <begin position="446"/>
        <end position="498"/>
    </location>
</feature>
<dbReference type="AlphaFoldDB" id="A0A9P7YZC2"/>
<feature type="compositionally biased region" description="Polar residues" evidence="1">
    <location>
        <begin position="476"/>
        <end position="498"/>
    </location>
</feature>
<feature type="region of interest" description="Disordered" evidence="1">
    <location>
        <begin position="795"/>
        <end position="819"/>
    </location>
</feature>
<dbReference type="PANTHER" id="PTHR12854:SF7">
    <property type="entry name" value="ATAXIN-2 HOMOLOG"/>
    <property type="match status" value="1"/>
</dbReference>
<accession>A0A9P7YZC2</accession>
<feature type="compositionally biased region" description="Polar residues" evidence="1">
    <location>
        <begin position="395"/>
        <end position="405"/>
    </location>
</feature>
<feature type="compositionally biased region" description="Polar residues" evidence="1">
    <location>
        <begin position="41"/>
        <end position="56"/>
    </location>
</feature>
<evidence type="ECO:0000259" key="2">
    <source>
        <dbReference type="SMART" id="SM01272"/>
    </source>
</evidence>
<feature type="region of interest" description="Disordered" evidence="1">
    <location>
        <begin position="352"/>
        <end position="405"/>
    </location>
</feature>
<keyword evidence="4" id="KW-1185">Reference proteome</keyword>
<dbReference type="InterPro" id="IPR045117">
    <property type="entry name" value="ATXN2-like"/>
</dbReference>
<feature type="compositionally biased region" description="Polar residues" evidence="1">
    <location>
        <begin position="9"/>
        <end position="25"/>
    </location>
</feature>
<dbReference type="Pfam" id="PF06741">
    <property type="entry name" value="LsmAD"/>
    <property type="match status" value="1"/>
</dbReference>
<feature type="compositionally biased region" description="Basic and acidic residues" evidence="1">
    <location>
        <begin position="352"/>
        <end position="364"/>
    </location>
</feature>
<feature type="compositionally biased region" description="Low complexity" evidence="1">
    <location>
        <begin position="231"/>
        <end position="275"/>
    </location>
</feature>
<feature type="compositionally biased region" description="Polar residues" evidence="1">
    <location>
        <begin position="446"/>
        <end position="460"/>
    </location>
</feature>
<evidence type="ECO:0000256" key="1">
    <source>
        <dbReference type="SAM" id="MobiDB-lite"/>
    </source>
</evidence>
<feature type="compositionally biased region" description="Basic and acidic residues" evidence="1">
    <location>
        <begin position="127"/>
        <end position="141"/>
    </location>
</feature>
<reference evidence="3" key="1">
    <citation type="journal article" date="2021" name="IMA Fungus">
        <title>Genomic characterization of three marine fungi, including Emericellopsis atlantica sp. nov. with signatures of a generalist lifestyle and marine biomass degradation.</title>
        <authorList>
            <person name="Hagestad O.C."/>
            <person name="Hou L."/>
            <person name="Andersen J.H."/>
            <person name="Hansen E.H."/>
            <person name="Altermark B."/>
            <person name="Li C."/>
            <person name="Kuhnert E."/>
            <person name="Cox R.J."/>
            <person name="Crous P.W."/>
            <person name="Spatafora J.W."/>
            <person name="Lail K."/>
            <person name="Amirebrahimi M."/>
            <person name="Lipzen A."/>
            <person name="Pangilinan J."/>
            <person name="Andreopoulos W."/>
            <person name="Hayes R.D."/>
            <person name="Ng V."/>
            <person name="Grigoriev I.V."/>
            <person name="Jackson S.A."/>
            <person name="Sutton T.D.S."/>
            <person name="Dobson A.D.W."/>
            <person name="Rama T."/>
        </authorList>
    </citation>
    <scope>NUCLEOTIDE SEQUENCE</scope>
    <source>
        <strain evidence="3">TRa3180A</strain>
    </source>
</reference>
<dbReference type="GO" id="GO:0003729">
    <property type="term" value="F:mRNA binding"/>
    <property type="evidence" value="ECO:0007669"/>
    <property type="project" value="TreeGrafter"/>
</dbReference>
<dbReference type="SMART" id="SM01272">
    <property type="entry name" value="LsmAD"/>
    <property type="match status" value="1"/>
</dbReference>
<dbReference type="PANTHER" id="PTHR12854">
    <property type="entry name" value="ATAXIN 2-RELATED"/>
    <property type="match status" value="1"/>
</dbReference>
<feature type="compositionally biased region" description="Polar residues" evidence="1">
    <location>
        <begin position="805"/>
        <end position="817"/>
    </location>
</feature>